<dbReference type="SMART" id="SM00443">
    <property type="entry name" value="G_patch"/>
    <property type="match status" value="1"/>
</dbReference>
<keyword evidence="4" id="KW-0863">Zinc-finger</keyword>
<evidence type="ECO:0008006" key="10">
    <source>
        <dbReference type="Google" id="ProtNLM"/>
    </source>
</evidence>
<feature type="compositionally biased region" description="Basic and acidic residues" evidence="5">
    <location>
        <begin position="89"/>
        <end position="101"/>
    </location>
</feature>
<dbReference type="GO" id="GO:0008270">
    <property type="term" value="F:zinc ion binding"/>
    <property type="evidence" value="ECO:0007669"/>
    <property type="project" value="UniProtKB-KW"/>
</dbReference>
<name>A0A507BAU3_9PEZI</name>
<keyword evidence="2" id="KW-0694">RNA-binding</keyword>
<keyword evidence="4" id="KW-0479">Metal-binding</keyword>
<accession>A0A507BAU3</accession>
<evidence type="ECO:0000256" key="4">
    <source>
        <dbReference type="PROSITE-ProRule" id="PRU00042"/>
    </source>
</evidence>
<dbReference type="AlphaFoldDB" id="A0A507BAU3"/>
<feature type="compositionally biased region" description="Basic and acidic residues" evidence="5">
    <location>
        <begin position="834"/>
        <end position="848"/>
    </location>
</feature>
<comment type="subcellular location">
    <subcellularLocation>
        <location evidence="1">Nucleus</location>
    </subcellularLocation>
</comment>
<dbReference type="InterPro" id="IPR000504">
    <property type="entry name" value="RRM_dom"/>
</dbReference>
<feature type="region of interest" description="Disordered" evidence="5">
    <location>
        <begin position="818"/>
        <end position="848"/>
    </location>
</feature>
<feature type="compositionally biased region" description="Low complexity" evidence="5">
    <location>
        <begin position="753"/>
        <end position="763"/>
    </location>
</feature>
<dbReference type="GO" id="GO:0005634">
    <property type="term" value="C:nucleus"/>
    <property type="evidence" value="ECO:0007669"/>
    <property type="project" value="UniProtKB-SubCell"/>
</dbReference>
<protein>
    <recommendedName>
        <fullName evidence="10">RNA-binding protein</fullName>
    </recommendedName>
</protein>
<feature type="compositionally biased region" description="Basic and acidic residues" evidence="5">
    <location>
        <begin position="113"/>
        <end position="137"/>
    </location>
</feature>
<feature type="region of interest" description="Disordered" evidence="5">
    <location>
        <begin position="1"/>
        <end position="146"/>
    </location>
</feature>
<dbReference type="GeneID" id="41973075"/>
<dbReference type="PROSITE" id="PS50174">
    <property type="entry name" value="G_PATCH"/>
    <property type="match status" value="1"/>
</dbReference>
<gene>
    <name evidence="8" type="ORF">E0L32_005628</name>
</gene>
<dbReference type="InterPro" id="IPR035979">
    <property type="entry name" value="RBD_domain_sf"/>
</dbReference>
<dbReference type="SMART" id="SM00355">
    <property type="entry name" value="ZnF_C2H2"/>
    <property type="match status" value="2"/>
</dbReference>
<dbReference type="RefSeq" id="XP_030995639.1">
    <property type="nucleotide sequence ID" value="XM_031140171.1"/>
</dbReference>
<feature type="compositionally biased region" description="Basic and acidic residues" evidence="5">
    <location>
        <begin position="62"/>
        <end position="81"/>
    </location>
</feature>
<dbReference type="GO" id="GO:0003723">
    <property type="term" value="F:RNA binding"/>
    <property type="evidence" value="ECO:0007669"/>
    <property type="project" value="UniProtKB-KW"/>
</dbReference>
<dbReference type="PANTHER" id="PTHR13948">
    <property type="entry name" value="RNA-BINDING PROTEIN"/>
    <property type="match status" value="1"/>
</dbReference>
<proteinExistence type="predicted"/>
<dbReference type="SUPFAM" id="SSF54928">
    <property type="entry name" value="RNA-binding domain, RBD"/>
    <property type="match status" value="1"/>
</dbReference>
<dbReference type="PANTHER" id="PTHR13948:SF3">
    <property type="entry name" value="FI21118P1"/>
    <property type="match status" value="1"/>
</dbReference>
<feature type="compositionally biased region" description="Basic and acidic residues" evidence="5">
    <location>
        <begin position="9"/>
        <end position="22"/>
    </location>
</feature>
<dbReference type="PROSITE" id="PS50157">
    <property type="entry name" value="ZINC_FINGER_C2H2_2"/>
    <property type="match status" value="1"/>
</dbReference>
<evidence type="ECO:0000259" key="6">
    <source>
        <dbReference type="PROSITE" id="PS50157"/>
    </source>
</evidence>
<evidence type="ECO:0000259" key="7">
    <source>
        <dbReference type="PROSITE" id="PS50174"/>
    </source>
</evidence>
<keyword evidence="9" id="KW-1185">Reference proteome</keyword>
<feature type="region of interest" description="Disordered" evidence="5">
    <location>
        <begin position="477"/>
        <end position="517"/>
    </location>
</feature>
<dbReference type="SMART" id="SM00360">
    <property type="entry name" value="RRM"/>
    <property type="match status" value="2"/>
</dbReference>
<feature type="domain" description="C2H2-type" evidence="6">
    <location>
        <begin position="657"/>
        <end position="682"/>
    </location>
</feature>
<feature type="compositionally biased region" description="Basic and acidic residues" evidence="5">
    <location>
        <begin position="720"/>
        <end position="729"/>
    </location>
</feature>
<feature type="domain" description="G-patch" evidence="7">
    <location>
        <begin position="766"/>
        <end position="812"/>
    </location>
</feature>
<feature type="region of interest" description="Disordered" evidence="5">
    <location>
        <begin position="703"/>
        <end position="772"/>
    </location>
</feature>
<organism evidence="8 9">
    <name type="scientific">Thyridium curvatum</name>
    <dbReference type="NCBI Taxonomy" id="1093900"/>
    <lineage>
        <taxon>Eukaryota</taxon>
        <taxon>Fungi</taxon>
        <taxon>Dikarya</taxon>
        <taxon>Ascomycota</taxon>
        <taxon>Pezizomycotina</taxon>
        <taxon>Sordariomycetes</taxon>
        <taxon>Sordariomycetidae</taxon>
        <taxon>Thyridiales</taxon>
        <taxon>Thyridiaceae</taxon>
        <taxon>Thyridium</taxon>
    </lineage>
</organism>
<evidence type="ECO:0000256" key="2">
    <source>
        <dbReference type="ARBA" id="ARBA00022884"/>
    </source>
</evidence>
<sequence>MYDQSQSTSRDDAGYRRDDREHYKTRKGKPANPALHTEHSYSSPRRSPRRDDQFSRRGRQPNRRDFDEPGHRRARSSDRTQPDPSFYDDDPRYDDQDQERHGNRRGGFGRSYRSRDPDHYGEERYGYRSRGDSQDRRPRSRSPLRSETLILEGLPDDVTEKDILQGIEIIANYPEFSTDLIKAVRLRSNKRGRRIAFLEFFRAADAADFLEQHPPTISLPLPESRGLQSEPVRVGINYSRTKEDADRGGRSDDLDWTCSEGSKARQVALAGTFGSCSYSNLYFADRELQYGNGGGLLGLARDQILTGESDEEPQQLPSQYIVIRDLEPSVTEETLAKGVMKLFVEDSSPAKDSTSAPPKLKSTAPVGNTTGLGARPGSLRRVFLIRDRASKESWKYGFAEFATLDDAHGAVSKYRASPKFTIASKPVIVAFIHTGVFVPVFEPLTSRNAHIGFAPIYNPSITVKYWDDRAYPSPFIVSDEPLPDQGSPEKAADADKTAVAPGSAASDANKKLKKAKDKPAIMAPQMQMWAKKRAELHGGPKPATTGQDDDAMDYSLDRENSGPRAAHWRDTFVSYADRDSIHCHLCAKKFNTEQELRDHEVLSKQHLLNLDNIDLKIKATEKLKELDKQCDTITRRTPRDRTAQAPSYLSYADKENLVCLVCERKFKRLATLRLHERESELHRIKSGNEKNVNRAVAELAKLGQRPMRLRAKQAANQSSYRDRARERRVAFNQPKRPSGPQAAKTSAGRDGEAATPKKPANTPAPAPSKGAALLGKMGWSAGQGLGSEGTGRTEAIQTDLYMPGVGLGAEGGKLGDAAEEAARKTEGQYSSFIEKTKDKARERFEKLS</sequence>
<keyword evidence="3" id="KW-0539">Nucleus</keyword>
<comment type="caution">
    <text evidence="8">The sequence shown here is derived from an EMBL/GenBank/DDBJ whole genome shotgun (WGS) entry which is preliminary data.</text>
</comment>
<dbReference type="Gene3D" id="3.30.70.330">
    <property type="match status" value="2"/>
</dbReference>
<evidence type="ECO:0000256" key="5">
    <source>
        <dbReference type="SAM" id="MobiDB-lite"/>
    </source>
</evidence>
<feature type="region of interest" description="Disordered" evidence="5">
    <location>
        <begin position="348"/>
        <end position="371"/>
    </location>
</feature>
<dbReference type="GO" id="GO:0000398">
    <property type="term" value="P:mRNA splicing, via spliceosome"/>
    <property type="evidence" value="ECO:0007669"/>
    <property type="project" value="TreeGrafter"/>
</dbReference>
<dbReference type="InterPro" id="IPR012677">
    <property type="entry name" value="Nucleotide-bd_a/b_plait_sf"/>
</dbReference>
<evidence type="ECO:0000256" key="3">
    <source>
        <dbReference type="ARBA" id="ARBA00023242"/>
    </source>
</evidence>
<dbReference type="STRING" id="1093900.A0A507BAU3"/>
<keyword evidence="4" id="KW-0862">Zinc</keyword>
<dbReference type="EMBL" id="SKBQ01000030">
    <property type="protein sequence ID" value="TPX13928.1"/>
    <property type="molecule type" value="Genomic_DNA"/>
</dbReference>
<dbReference type="OrthoDB" id="29221at2759"/>
<evidence type="ECO:0000256" key="1">
    <source>
        <dbReference type="ARBA" id="ARBA00004123"/>
    </source>
</evidence>
<dbReference type="Pfam" id="PF01585">
    <property type="entry name" value="G-patch"/>
    <property type="match status" value="1"/>
</dbReference>
<dbReference type="Proteomes" id="UP000319257">
    <property type="component" value="Unassembled WGS sequence"/>
</dbReference>
<reference evidence="8 9" key="1">
    <citation type="submission" date="2019-06" db="EMBL/GenBank/DDBJ databases">
        <title>Draft genome sequence of the filamentous fungus Phialemoniopsis curvata isolated from diesel fuel.</title>
        <authorList>
            <person name="Varaljay V.A."/>
            <person name="Lyon W.J."/>
            <person name="Crouch A.L."/>
            <person name="Drake C.E."/>
            <person name="Hollomon J.M."/>
            <person name="Nadeau L.J."/>
            <person name="Nunn H.S."/>
            <person name="Stevenson B.S."/>
            <person name="Bojanowski C.L."/>
            <person name="Crookes-Goodson W.J."/>
        </authorList>
    </citation>
    <scope>NUCLEOTIDE SEQUENCE [LARGE SCALE GENOMIC DNA]</scope>
    <source>
        <strain evidence="8 9">D216</strain>
    </source>
</reference>
<dbReference type="InParanoid" id="A0A507BAU3"/>
<evidence type="ECO:0000313" key="8">
    <source>
        <dbReference type="EMBL" id="TPX13928.1"/>
    </source>
</evidence>
<dbReference type="InterPro" id="IPR000467">
    <property type="entry name" value="G_patch_dom"/>
</dbReference>
<evidence type="ECO:0000313" key="9">
    <source>
        <dbReference type="Proteomes" id="UP000319257"/>
    </source>
</evidence>
<dbReference type="InterPro" id="IPR013087">
    <property type="entry name" value="Znf_C2H2_type"/>
</dbReference>